<dbReference type="PANTHER" id="PTHR43808:SF31">
    <property type="entry name" value="N-ACETYL-L-CITRULLINE DEACETYLASE"/>
    <property type="match status" value="1"/>
</dbReference>
<evidence type="ECO:0000256" key="3">
    <source>
        <dbReference type="ARBA" id="ARBA00022670"/>
    </source>
</evidence>
<evidence type="ECO:0000256" key="6">
    <source>
        <dbReference type="ARBA" id="ARBA00022833"/>
    </source>
</evidence>
<dbReference type="GO" id="GO:0008270">
    <property type="term" value="F:zinc ion binding"/>
    <property type="evidence" value="ECO:0007669"/>
    <property type="project" value="InterPro"/>
</dbReference>
<dbReference type="KEGG" id="abae:CL176_04835"/>
<dbReference type="RefSeq" id="WP_118990292.1">
    <property type="nucleotide sequence ID" value="NZ_CP023434.1"/>
</dbReference>
<dbReference type="GO" id="GO:0016805">
    <property type="term" value="F:dipeptidase activity"/>
    <property type="evidence" value="ECO:0007669"/>
    <property type="project" value="UniProtKB-KW"/>
</dbReference>
<reference evidence="10 11" key="1">
    <citation type="submission" date="2017-09" db="EMBL/GenBank/DDBJ databases">
        <title>Complete genome sequence of Oxytococcus suis strain ZY16052.</title>
        <authorList>
            <person name="Li F."/>
        </authorList>
    </citation>
    <scope>NUCLEOTIDE SEQUENCE [LARGE SCALE GENOMIC DNA]</scope>
    <source>
        <strain evidence="10 11">ZY16052</strain>
    </source>
</reference>
<evidence type="ECO:0000256" key="4">
    <source>
        <dbReference type="ARBA" id="ARBA00022723"/>
    </source>
</evidence>
<dbReference type="SUPFAM" id="SSF55031">
    <property type="entry name" value="Bacterial exopeptidase dimerisation domain"/>
    <property type="match status" value="1"/>
</dbReference>
<keyword evidence="6" id="KW-0862">Zinc</keyword>
<comment type="similarity">
    <text evidence="2">Belongs to the peptidase M20A family.</text>
</comment>
<keyword evidence="4" id="KW-0479">Metal-binding</keyword>
<dbReference type="PANTHER" id="PTHR43808">
    <property type="entry name" value="ACETYLORNITHINE DEACETYLASE"/>
    <property type="match status" value="1"/>
</dbReference>
<evidence type="ECO:0000256" key="1">
    <source>
        <dbReference type="ARBA" id="ARBA00001947"/>
    </source>
</evidence>
<protein>
    <recommendedName>
        <fullName evidence="9">Peptidase M20 dimerisation domain-containing protein</fullName>
    </recommendedName>
</protein>
<dbReference type="InterPro" id="IPR011650">
    <property type="entry name" value="Peptidase_M20_dimer"/>
</dbReference>
<comment type="cofactor">
    <cofactor evidence="1">
        <name>Zn(2+)</name>
        <dbReference type="ChEBI" id="CHEBI:29105"/>
    </cofactor>
</comment>
<dbReference type="InterPro" id="IPR010964">
    <property type="entry name" value="M20A_pepV-rel"/>
</dbReference>
<evidence type="ECO:0000313" key="11">
    <source>
        <dbReference type="Proteomes" id="UP000263232"/>
    </source>
</evidence>
<keyword evidence="7" id="KW-0224">Dipeptidase</keyword>
<evidence type="ECO:0000256" key="2">
    <source>
        <dbReference type="ARBA" id="ARBA00006247"/>
    </source>
</evidence>
<dbReference type="InterPro" id="IPR050072">
    <property type="entry name" value="Peptidase_M20A"/>
</dbReference>
<dbReference type="AlphaFoldDB" id="A0A347WJX3"/>
<dbReference type="GO" id="GO:0008777">
    <property type="term" value="F:acetylornithine deacetylase activity"/>
    <property type="evidence" value="ECO:0007669"/>
    <property type="project" value="TreeGrafter"/>
</dbReference>
<feature type="domain" description="Peptidase M20 dimerisation" evidence="9">
    <location>
        <begin position="251"/>
        <end position="323"/>
    </location>
</feature>
<dbReference type="Gene3D" id="3.40.630.10">
    <property type="entry name" value="Zn peptidases"/>
    <property type="match status" value="1"/>
</dbReference>
<dbReference type="Pfam" id="PF07687">
    <property type="entry name" value="M20_dimer"/>
    <property type="match status" value="1"/>
</dbReference>
<evidence type="ECO:0000313" key="10">
    <source>
        <dbReference type="EMBL" id="AXY25380.1"/>
    </source>
</evidence>
<evidence type="ECO:0000256" key="8">
    <source>
        <dbReference type="ARBA" id="ARBA00023049"/>
    </source>
</evidence>
<dbReference type="EMBL" id="CP023434">
    <property type="protein sequence ID" value="AXY25380.1"/>
    <property type="molecule type" value="Genomic_DNA"/>
</dbReference>
<dbReference type="SUPFAM" id="SSF53187">
    <property type="entry name" value="Zn-dependent exopeptidases"/>
    <property type="match status" value="1"/>
</dbReference>
<dbReference type="GO" id="GO:0008237">
    <property type="term" value="F:metallopeptidase activity"/>
    <property type="evidence" value="ECO:0007669"/>
    <property type="project" value="UniProtKB-KW"/>
</dbReference>
<evidence type="ECO:0000256" key="7">
    <source>
        <dbReference type="ARBA" id="ARBA00022997"/>
    </source>
</evidence>
<gene>
    <name evidence="10" type="ORF">CL176_04835</name>
</gene>
<keyword evidence="11" id="KW-1185">Reference proteome</keyword>
<evidence type="ECO:0000259" key="9">
    <source>
        <dbReference type="Pfam" id="PF07687"/>
    </source>
</evidence>
<evidence type="ECO:0000256" key="5">
    <source>
        <dbReference type="ARBA" id="ARBA00022801"/>
    </source>
</evidence>
<dbReference type="GO" id="GO:0006508">
    <property type="term" value="P:proteolysis"/>
    <property type="evidence" value="ECO:0007669"/>
    <property type="project" value="UniProtKB-KW"/>
</dbReference>
<accession>A0A347WJX3</accession>
<dbReference type="Pfam" id="PF01546">
    <property type="entry name" value="Peptidase_M20"/>
    <property type="match status" value="1"/>
</dbReference>
<dbReference type="Proteomes" id="UP000263232">
    <property type="component" value="Chromosome"/>
</dbReference>
<organism evidence="10 11">
    <name type="scientific">Suicoccus acidiformans</name>
    <dbReference type="NCBI Taxonomy" id="2036206"/>
    <lineage>
        <taxon>Bacteria</taxon>
        <taxon>Bacillati</taxon>
        <taxon>Bacillota</taxon>
        <taxon>Bacilli</taxon>
        <taxon>Lactobacillales</taxon>
        <taxon>Aerococcaceae</taxon>
        <taxon>Suicoccus</taxon>
    </lineage>
</organism>
<keyword evidence="3" id="KW-0645">Protease</keyword>
<keyword evidence="8" id="KW-0482">Metalloprotease</keyword>
<keyword evidence="5" id="KW-0378">Hydrolase</keyword>
<dbReference type="GO" id="GO:0006526">
    <property type="term" value="P:L-arginine biosynthetic process"/>
    <property type="evidence" value="ECO:0007669"/>
    <property type="project" value="TreeGrafter"/>
</dbReference>
<dbReference type="OrthoDB" id="9761532at2"/>
<dbReference type="NCBIfam" id="TIGR01887">
    <property type="entry name" value="dipeptidaselike"/>
    <property type="match status" value="1"/>
</dbReference>
<sequence>MKEQVKMQMDAWLNEREEAIVEDLKTLLRFPTVFDPDTATAEMPYGQAIHDALMWLKARGESSGFDIIEGQGQYLVLSKQGAKADGRRVDCVSHVDVVSVDDAWTHPPFAAEEIDGRIYARGTQDMKTPLWMTIIALEMIQDLGLQHERDIRIVIGTDEESTMLDMEYYVEQEGLPDFMITPDGTFPLGIGEFGDLTVRIQGDLKSEHIASFETFNSENMICDRVDVQFKSAVQANVLAKIKASQVNAEELADGTIRFHGVAAHSSKPEKGDNALAKFFHFVAEDLGENWAEPFDKAFSPIKGTGLGYEADYQPMGHMTVNPSQAAFDGQSVNIVVDMRYPHPLDGKEILANIQGRFPDYDVTTHFHQPVTLLSEDDPYIQALLRVYDEWIGGDAKPYYTKGITYAKQFQGRGVVFGTAFDGDGMEGLAHERDEYFDRHLIPQITQTLAAAMIELANVKE</sequence>
<dbReference type="InterPro" id="IPR036264">
    <property type="entry name" value="Bact_exopeptidase_dim_dom"/>
</dbReference>
<dbReference type="Gene3D" id="3.30.70.360">
    <property type="match status" value="2"/>
</dbReference>
<dbReference type="InterPro" id="IPR002933">
    <property type="entry name" value="Peptidase_M20"/>
</dbReference>
<proteinExistence type="inferred from homology"/>
<name>A0A347WJX3_9LACT</name>